<proteinExistence type="predicted"/>
<organism evidence="3 4">
    <name type="scientific">Lipomyces starkeyi NRRL Y-11557</name>
    <dbReference type="NCBI Taxonomy" id="675824"/>
    <lineage>
        <taxon>Eukaryota</taxon>
        <taxon>Fungi</taxon>
        <taxon>Dikarya</taxon>
        <taxon>Ascomycota</taxon>
        <taxon>Saccharomycotina</taxon>
        <taxon>Lipomycetes</taxon>
        <taxon>Lipomycetales</taxon>
        <taxon>Lipomycetaceae</taxon>
        <taxon>Lipomyces</taxon>
    </lineage>
</organism>
<dbReference type="InterPro" id="IPR010839">
    <property type="entry name" value="AtuA_N"/>
</dbReference>
<dbReference type="Pfam" id="PF14330">
    <property type="entry name" value="DUF4387"/>
    <property type="match status" value="1"/>
</dbReference>
<feature type="domain" description="DUF4387" evidence="2">
    <location>
        <begin position="517"/>
        <end position="605"/>
    </location>
</feature>
<dbReference type="EMBL" id="KV454306">
    <property type="protein sequence ID" value="ODQ69018.1"/>
    <property type="molecule type" value="Genomic_DNA"/>
</dbReference>
<evidence type="ECO:0000259" key="2">
    <source>
        <dbReference type="Pfam" id="PF14330"/>
    </source>
</evidence>
<evidence type="ECO:0000313" key="4">
    <source>
        <dbReference type="Proteomes" id="UP000094385"/>
    </source>
</evidence>
<evidence type="ECO:0000313" key="3">
    <source>
        <dbReference type="EMBL" id="ODQ69018.1"/>
    </source>
</evidence>
<protein>
    <submittedName>
        <fullName evidence="3">Uncharacterized protein</fullName>
    </submittedName>
</protein>
<reference evidence="3 4" key="1">
    <citation type="journal article" date="2016" name="Proc. Natl. Acad. Sci. U.S.A.">
        <title>Comparative genomics of biotechnologically important yeasts.</title>
        <authorList>
            <person name="Riley R."/>
            <person name="Haridas S."/>
            <person name="Wolfe K.H."/>
            <person name="Lopes M.R."/>
            <person name="Hittinger C.T."/>
            <person name="Goeker M."/>
            <person name="Salamov A.A."/>
            <person name="Wisecaver J.H."/>
            <person name="Long T.M."/>
            <person name="Calvey C.H."/>
            <person name="Aerts A.L."/>
            <person name="Barry K.W."/>
            <person name="Choi C."/>
            <person name="Clum A."/>
            <person name="Coughlan A.Y."/>
            <person name="Deshpande S."/>
            <person name="Douglass A.P."/>
            <person name="Hanson S.J."/>
            <person name="Klenk H.-P."/>
            <person name="LaButti K.M."/>
            <person name="Lapidus A."/>
            <person name="Lindquist E.A."/>
            <person name="Lipzen A.M."/>
            <person name="Meier-Kolthoff J.P."/>
            <person name="Ohm R.A."/>
            <person name="Otillar R.P."/>
            <person name="Pangilinan J.L."/>
            <person name="Peng Y."/>
            <person name="Rokas A."/>
            <person name="Rosa C.A."/>
            <person name="Scheuner C."/>
            <person name="Sibirny A.A."/>
            <person name="Slot J.C."/>
            <person name="Stielow J.B."/>
            <person name="Sun H."/>
            <person name="Kurtzman C.P."/>
            <person name="Blackwell M."/>
            <person name="Grigoriev I.V."/>
            <person name="Jeffries T.W."/>
        </authorList>
    </citation>
    <scope>NUCLEOTIDE SEQUENCE [LARGE SCALE GENOMIC DNA]</scope>
    <source>
        <strain evidence="3 4">NRRL Y-11557</strain>
    </source>
</reference>
<dbReference type="Pfam" id="PF07287">
    <property type="entry name" value="AtuA"/>
    <property type="match status" value="1"/>
</dbReference>
<name>A0A1E3PUR1_LIPST</name>
<dbReference type="STRING" id="675824.A0A1E3PUR1"/>
<keyword evidence="4" id="KW-1185">Reference proteome</keyword>
<sequence length="612" mass="66969">MTGDRDEITIFTPIGMLGYGFPLDQFYETLETKHPDVIICDAGSTDSGPQKLALGLTTCTRDAYERDWLHLVQAASLYKVPVIVSSAGGDGTGEHVQLFVDIIEEFAKEYAYSLKIVTIYSDIGKNEVRKSLRAGGVSGCGKGVVTLTKQTLDSTTRVVAQMSHEPFLQAMRENPDFDIIVAGRSYDPAPYAAYCIYHFGDSNIGLAYHLGKIMECGALCAEPKSSSALAIARRDSFDLMPVSKDSRCTVSSVIAHTLYEKSRPDILLGPGGALDLRDSEYEALEDGRTVRVKNSKFLPNLSQDGRYAFTLKLEGARPMGYRSIFVGGVRDSILISGLDQFLQNIKGLLECMHGNKDDPYQIYFHQYGRNGVMGPLEPSEIMPVEVGIICEVMASTQERATSICSTARIACVHGPYPGQVATAGNLAMPFSPLVVPLSLVTEFCVYHLMTLEDGAKQELALCPIEVLQVESTMPAEKIFVRPTEKVADPWNLLAAKLLNSAEGAAQKPKAGPTILKDVAKVIRSLDVMFPDEETYYAVRALDPPVLSRDVISNLYKMKPEDVIVSMWWDKALAFKATIPRFTAAGGFGERDVQGGQQHGALLTIELPNFIKC</sequence>
<feature type="domain" description="Acyclic terpene utilisation N-terminal" evidence="1">
    <location>
        <begin position="19"/>
        <end position="419"/>
    </location>
</feature>
<dbReference type="Proteomes" id="UP000094385">
    <property type="component" value="Unassembled WGS sequence"/>
</dbReference>
<accession>A0A1E3PUR1</accession>
<evidence type="ECO:0000259" key="1">
    <source>
        <dbReference type="Pfam" id="PF07287"/>
    </source>
</evidence>
<dbReference type="AlphaFoldDB" id="A0A1E3PUR1"/>
<dbReference type="InterPro" id="IPR025496">
    <property type="entry name" value="DUF4387"/>
</dbReference>
<gene>
    <name evidence="3" type="ORF">LIPSTDRAFT_7249</name>
</gene>
<dbReference type="OrthoDB" id="5863171at2759"/>